<proteinExistence type="predicted"/>
<dbReference type="PANTHER" id="PTHR14523:SF1">
    <property type="entry name" value="HOMOLOGOUS RECOMBINATION OB-FOLD PROTEIN"/>
    <property type="match status" value="1"/>
</dbReference>
<dbReference type="PANTHER" id="PTHR14523">
    <property type="entry name" value="UNCHARACTERIZED PROTEIN C17ORF53 HOMOLOG"/>
    <property type="match status" value="1"/>
</dbReference>
<evidence type="ECO:0000313" key="3">
    <source>
        <dbReference type="Proteomes" id="UP000501690"/>
    </source>
</evidence>
<dbReference type="InterPro" id="IPR058570">
    <property type="entry name" value="HROB_OB"/>
</dbReference>
<organism evidence="2 3">
    <name type="scientific">Vigna unguiculata</name>
    <name type="common">Cowpea</name>
    <dbReference type="NCBI Taxonomy" id="3917"/>
    <lineage>
        <taxon>Eukaryota</taxon>
        <taxon>Viridiplantae</taxon>
        <taxon>Streptophyta</taxon>
        <taxon>Embryophyta</taxon>
        <taxon>Tracheophyta</taxon>
        <taxon>Spermatophyta</taxon>
        <taxon>Magnoliopsida</taxon>
        <taxon>eudicotyledons</taxon>
        <taxon>Gunneridae</taxon>
        <taxon>Pentapetalae</taxon>
        <taxon>rosids</taxon>
        <taxon>fabids</taxon>
        <taxon>Fabales</taxon>
        <taxon>Fabaceae</taxon>
        <taxon>Papilionoideae</taxon>
        <taxon>50 kb inversion clade</taxon>
        <taxon>NPAAA clade</taxon>
        <taxon>indigoferoid/millettioid clade</taxon>
        <taxon>Phaseoleae</taxon>
        <taxon>Vigna</taxon>
    </lineage>
</organism>
<dbReference type="InterPro" id="IPR028045">
    <property type="entry name" value="HROB"/>
</dbReference>
<dbReference type="Pfam" id="PF15072">
    <property type="entry name" value="HROB"/>
    <property type="match status" value="1"/>
</dbReference>
<accession>A0A4D6MY71</accession>
<evidence type="ECO:0000259" key="1">
    <source>
        <dbReference type="Pfam" id="PF15072"/>
    </source>
</evidence>
<keyword evidence="3" id="KW-1185">Reference proteome</keyword>
<evidence type="ECO:0000313" key="2">
    <source>
        <dbReference type="EMBL" id="QCE06470.1"/>
    </source>
</evidence>
<protein>
    <recommendedName>
        <fullName evidence="1">Homologous recombination OB-fold protein OB-fold domain-containing protein</fullName>
    </recommendedName>
</protein>
<name>A0A4D6MY71_VIGUN</name>
<dbReference type="GO" id="GO:0000725">
    <property type="term" value="P:recombinational repair"/>
    <property type="evidence" value="ECO:0007669"/>
    <property type="project" value="InterPro"/>
</dbReference>
<dbReference type="AlphaFoldDB" id="A0A4D6MY71"/>
<reference evidence="2 3" key="1">
    <citation type="submission" date="2019-04" db="EMBL/GenBank/DDBJ databases">
        <title>An improved genome assembly and genetic linkage map for asparagus bean, Vigna unguiculata ssp. sesquipedialis.</title>
        <authorList>
            <person name="Xia Q."/>
            <person name="Zhang R."/>
            <person name="Dong Y."/>
        </authorList>
    </citation>
    <scope>NUCLEOTIDE SEQUENCE [LARGE SCALE GENOMIC DNA]</scope>
    <source>
        <tissue evidence="2">Leaf</tissue>
    </source>
</reference>
<feature type="domain" description="Homologous recombination OB-fold protein OB-fold" evidence="1">
    <location>
        <begin position="80"/>
        <end position="143"/>
    </location>
</feature>
<gene>
    <name evidence="2" type="ORF">DEO72_LG9g1482</name>
</gene>
<dbReference type="Proteomes" id="UP000501690">
    <property type="component" value="Linkage Group LG9"/>
</dbReference>
<sequence>MEAWEGLDIYESDVMLFIRRCNSNTEFIPGPTGNAQALTLNRESDEPENTQQLMKEMAAAGDARDFNSNAWKWACRFFEYHDPSTTAKASVDRKAVMDHEFGSHIAVGASMILKNVSVYGHNPWVPLCLNITICNIVKVFKNDISPPTDHEVEAFLPVVRNYPGEYLDVDDILKKLVPPPKVVITAYHEDTSKTSFAGSSCGPCPNADISFGANSPGGTYDAHPDGATTFDVKCPDV</sequence>
<dbReference type="EMBL" id="CP039353">
    <property type="protein sequence ID" value="QCE06470.1"/>
    <property type="molecule type" value="Genomic_DNA"/>
</dbReference>